<dbReference type="InterPro" id="IPR041899">
    <property type="entry name" value="MAGE_WH2"/>
</dbReference>
<dbReference type="PANTHER" id="PTHR11736:SF14">
    <property type="entry name" value="NSE3 HOMOLOG, SMC5-SMC6 COMPLEX COMPONENT"/>
    <property type="match status" value="1"/>
</dbReference>
<dbReference type="Gene3D" id="1.10.10.1200">
    <property type="entry name" value="MAGE homology domain, winged helix WH1 motif"/>
    <property type="match status" value="1"/>
</dbReference>
<feature type="region of interest" description="Disordered" evidence="1">
    <location>
        <begin position="1"/>
        <end position="56"/>
    </location>
</feature>
<reference evidence="3" key="2">
    <citation type="submission" date="2014-07" db="EMBL/GenBank/DDBJ databases">
        <authorList>
            <person name="Hull J."/>
        </authorList>
    </citation>
    <scope>NUCLEOTIDE SEQUENCE</scope>
</reference>
<evidence type="ECO:0000313" key="3">
    <source>
        <dbReference type="EMBL" id="JAG19410.1"/>
    </source>
</evidence>
<reference evidence="3" key="1">
    <citation type="journal article" date="2014" name="PLoS ONE">
        <title>Transcriptome-Based Identification of ABC Transporters in the Western Tarnished Plant Bug Lygus hesperus.</title>
        <authorList>
            <person name="Hull J.J."/>
            <person name="Chaney K."/>
            <person name="Geib S.M."/>
            <person name="Fabrick J.A."/>
            <person name="Brent C.S."/>
            <person name="Walsh D."/>
            <person name="Lavine L.C."/>
        </authorList>
    </citation>
    <scope>NUCLEOTIDE SEQUENCE</scope>
</reference>
<reference evidence="4" key="3">
    <citation type="journal article" date="2016" name="Gigascience">
        <title>De novo construction of an expanded transcriptome assembly for the western tarnished plant bug, Lygus hesperus.</title>
        <authorList>
            <person name="Tassone E.E."/>
            <person name="Geib S.M."/>
            <person name="Hall B."/>
            <person name="Fabrick J.A."/>
            <person name="Brent C.S."/>
            <person name="Hull J.J."/>
        </authorList>
    </citation>
    <scope>NUCLEOTIDE SEQUENCE</scope>
</reference>
<dbReference type="PROSITE" id="PS50838">
    <property type="entry name" value="MAGE"/>
    <property type="match status" value="1"/>
</dbReference>
<dbReference type="InterPro" id="IPR002190">
    <property type="entry name" value="MHD_dom"/>
</dbReference>
<feature type="domain" description="MAGE" evidence="2">
    <location>
        <begin position="59"/>
        <end position="239"/>
    </location>
</feature>
<dbReference type="EMBL" id="GBHO01024194">
    <property type="protein sequence ID" value="JAG19410.1"/>
    <property type="molecule type" value="Transcribed_RNA"/>
</dbReference>
<dbReference type="GO" id="GO:0005634">
    <property type="term" value="C:nucleus"/>
    <property type="evidence" value="ECO:0007669"/>
    <property type="project" value="TreeGrafter"/>
</dbReference>
<dbReference type="SMART" id="SM01373">
    <property type="entry name" value="MAGE"/>
    <property type="match status" value="1"/>
</dbReference>
<protein>
    <submittedName>
        <fullName evidence="3">Melanoma-associated antigen G1</fullName>
    </submittedName>
</protein>
<dbReference type="Pfam" id="PF01454">
    <property type="entry name" value="MAGE"/>
    <property type="match status" value="2"/>
</dbReference>
<dbReference type="PANTHER" id="PTHR11736">
    <property type="entry name" value="MELANOMA-ASSOCIATED ANTIGEN MAGE ANTIGEN"/>
    <property type="match status" value="1"/>
</dbReference>
<dbReference type="InterPro" id="IPR037445">
    <property type="entry name" value="MAGE"/>
</dbReference>
<proteinExistence type="predicted"/>
<organism evidence="3">
    <name type="scientific">Lygus hesperus</name>
    <name type="common">Western plant bug</name>
    <dbReference type="NCBI Taxonomy" id="30085"/>
    <lineage>
        <taxon>Eukaryota</taxon>
        <taxon>Metazoa</taxon>
        <taxon>Ecdysozoa</taxon>
        <taxon>Arthropoda</taxon>
        <taxon>Hexapoda</taxon>
        <taxon>Insecta</taxon>
        <taxon>Pterygota</taxon>
        <taxon>Neoptera</taxon>
        <taxon>Paraneoptera</taxon>
        <taxon>Hemiptera</taxon>
        <taxon>Heteroptera</taxon>
        <taxon>Panheteroptera</taxon>
        <taxon>Cimicomorpha</taxon>
        <taxon>Miridae</taxon>
        <taxon>Mirini</taxon>
        <taxon>Lygus</taxon>
    </lineage>
</organism>
<dbReference type="InterPro" id="IPR041898">
    <property type="entry name" value="MAGE_WH1"/>
</dbReference>
<sequence>MSGRRNRGTMSPPPARAGRRNQDFFSQPLPSGSRRSQPQFASQTSGLLDQSQADDSEVIENSATSAVKTALRLASNGKPFKRSDLLHGCLTKKRNQIEKTIILAQQKLKDVYGVELVEATPGKYIVVMPKGAPFREDLSARSGVAASPFSSMLGVVLTLIYIQKGRLSEEYLKNTMLPKLFPDIKTVPHPYFGNVDKLIQEFEQQAYITKETESRDNETIGFLKWGVRAEQEINKRSIVVPVMNAMFGGNIPHSLLDELET</sequence>
<evidence type="ECO:0000259" key="2">
    <source>
        <dbReference type="PROSITE" id="PS50838"/>
    </source>
</evidence>
<name>A0A0A9XQM5_LYGHE</name>
<evidence type="ECO:0000256" key="1">
    <source>
        <dbReference type="SAM" id="MobiDB-lite"/>
    </source>
</evidence>
<dbReference type="AlphaFoldDB" id="A0A0A9XQM5"/>
<evidence type="ECO:0000313" key="4">
    <source>
        <dbReference type="EMBL" id="JAP98781.1"/>
    </source>
</evidence>
<gene>
    <name evidence="3" type="primary">Ndnl2</name>
    <name evidence="3" type="ORF">CM83_36900</name>
    <name evidence="4" type="ORF">g.50701</name>
</gene>
<feature type="compositionally biased region" description="Polar residues" evidence="1">
    <location>
        <begin position="23"/>
        <end position="51"/>
    </location>
</feature>
<accession>A0A0A9XQM5</accession>
<dbReference type="Gene3D" id="1.10.10.1210">
    <property type="entry name" value="MAGE homology domain, winged helix WH2 motif"/>
    <property type="match status" value="1"/>
</dbReference>
<dbReference type="EMBL" id="GDHC01019847">
    <property type="protein sequence ID" value="JAP98781.1"/>
    <property type="molecule type" value="Transcribed_RNA"/>
</dbReference>